<feature type="transmembrane region" description="Helical" evidence="1">
    <location>
        <begin position="220"/>
        <end position="241"/>
    </location>
</feature>
<feature type="transmembrane region" description="Helical" evidence="1">
    <location>
        <begin position="354"/>
        <end position="375"/>
    </location>
</feature>
<dbReference type="EMBL" id="CADCVU010000120">
    <property type="protein sequence ID" value="CAA9503170.1"/>
    <property type="molecule type" value="Genomic_DNA"/>
</dbReference>
<evidence type="ECO:0000313" key="2">
    <source>
        <dbReference type="EMBL" id="CAA9503170.1"/>
    </source>
</evidence>
<gene>
    <name evidence="2" type="ORF">AVDCRST_MAG45-1438</name>
</gene>
<sequence length="407" mass="41977">MEAKGAAHGQAGVRRGVLARVPAWALGLIPLALIAAALVALLTVGGDTLGERRGPPVEDLAVEQTVLRPGEVELTLRNAGPDPVEVAQVFVNDAYVDYTTGTQQVGRLGAETVTLDYPWQEGSPLLVTLLTSSGATIEHEVDVAVATPEPDGGFYGLMALLGIYVGVIPVALGMLFLPFLGRVREHWIRIFMAATVGLLGFLAVDAYLEGTEIAEESTGAFGGVELLFIGAALAYFGLVALDRFLRSRRERADAAGAGAFQLSLLVAIGIGLHNLGEGLAIGAAYAIGELALGAFLVFGFALHNTTEGLAIVAPLAKRTRPSFARLAALGLIAGAPAILGAFIGASAYNPEVTALLLGIGIGAIVQVIVQLVPTFRDRAGRALYPASVGGILAGVAVLYVTGLVISV</sequence>
<evidence type="ECO:0008006" key="3">
    <source>
        <dbReference type="Google" id="ProtNLM"/>
    </source>
</evidence>
<reference evidence="2" key="1">
    <citation type="submission" date="2020-02" db="EMBL/GenBank/DDBJ databases">
        <authorList>
            <person name="Meier V. D."/>
        </authorList>
    </citation>
    <scope>NUCLEOTIDE SEQUENCE</scope>
    <source>
        <strain evidence="2">AVDCRST_MAG45</strain>
    </source>
</reference>
<keyword evidence="1" id="KW-0472">Membrane</keyword>
<feature type="transmembrane region" description="Helical" evidence="1">
    <location>
        <begin position="279"/>
        <end position="302"/>
    </location>
</feature>
<dbReference type="AlphaFoldDB" id="A0A6J4SRB9"/>
<keyword evidence="1" id="KW-0812">Transmembrane</keyword>
<evidence type="ECO:0000256" key="1">
    <source>
        <dbReference type="SAM" id="Phobius"/>
    </source>
</evidence>
<accession>A0A6J4SRB9</accession>
<feature type="transmembrane region" description="Helical" evidence="1">
    <location>
        <begin position="154"/>
        <end position="180"/>
    </location>
</feature>
<name>A0A6J4SRB9_9ACTN</name>
<feature type="transmembrane region" description="Helical" evidence="1">
    <location>
        <begin position="253"/>
        <end position="273"/>
    </location>
</feature>
<proteinExistence type="predicted"/>
<keyword evidence="1" id="KW-1133">Transmembrane helix</keyword>
<feature type="transmembrane region" description="Helical" evidence="1">
    <location>
        <begin position="21"/>
        <end position="44"/>
    </location>
</feature>
<feature type="transmembrane region" description="Helical" evidence="1">
    <location>
        <begin position="187"/>
        <end position="208"/>
    </location>
</feature>
<organism evidence="2">
    <name type="scientific">uncultured Solirubrobacterales bacterium</name>
    <dbReference type="NCBI Taxonomy" id="768556"/>
    <lineage>
        <taxon>Bacteria</taxon>
        <taxon>Bacillati</taxon>
        <taxon>Actinomycetota</taxon>
        <taxon>Thermoleophilia</taxon>
        <taxon>Solirubrobacterales</taxon>
        <taxon>environmental samples</taxon>
    </lineage>
</organism>
<feature type="transmembrane region" description="Helical" evidence="1">
    <location>
        <begin position="323"/>
        <end position="348"/>
    </location>
</feature>
<feature type="transmembrane region" description="Helical" evidence="1">
    <location>
        <begin position="382"/>
        <end position="405"/>
    </location>
</feature>
<protein>
    <recommendedName>
        <fullName evidence="3">Zinc transporter, ZIP family</fullName>
    </recommendedName>
</protein>